<dbReference type="KEGG" id="sgd:ELQ87_01075"/>
<accession>A0A3S9Z5L1</accession>
<proteinExistence type="predicted"/>
<dbReference type="EMBL" id="CP034687">
    <property type="protein sequence ID" value="AZS83041.1"/>
    <property type="molecule type" value="Genomic_DNA"/>
</dbReference>
<dbReference type="InterPro" id="IPR007061">
    <property type="entry name" value="MST-like"/>
</dbReference>
<evidence type="ECO:0000256" key="1">
    <source>
        <dbReference type="SAM" id="MobiDB-lite"/>
    </source>
</evidence>
<dbReference type="SUPFAM" id="SSF109854">
    <property type="entry name" value="DinB/YfiT-like putative metalloenzymes"/>
    <property type="match status" value="1"/>
</dbReference>
<dbReference type="Proteomes" id="UP000271291">
    <property type="component" value="Chromosome"/>
</dbReference>
<dbReference type="RefSeq" id="WP_127175957.1">
    <property type="nucleotide sequence ID" value="NZ_CP029078.1"/>
</dbReference>
<reference evidence="3 5" key="1">
    <citation type="submission" date="2018-04" db="EMBL/GenBank/DDBJ databases">
        <title>Complete genome sequences of Streptomyces griseoviridis K61 and characterization of antagonistic properties of biological control agents.</title>
        <authorList>
            <person name="Mariita R.M."/>
            <person name="Sello J.K."/>
        </authorList>
    </citation>
    <scope>NUCLEOTIDE SEQUENCE [LARGE SCALE GENOMIC DNA]</scope>
    <source>
        <strain evidence="3 5">K61</strain>
    </source>
</reference>
<dbReference type="Gene3D" id="1.20.120.450">
    <property type="entry name" value="dinb family like domain"/>
    <property type="match status" value="1"/>
</dbReference>
<sequence>MNPTDPKADLRTSLQSARDALLWKLEGLTEYDARRPLTPTGTNLLGLVRHLAGVELGYLGDTFGRPSGEPLPWLAEDAGPNADMYAAADESRESVVALYRRAWAHADATLDALALDTVGTVPWWPRGADEVTLHHAVVRVVADTHRHAGHADILRELLDGAAGLNKDRRSLPPGDAAAWEHHRARVERAAVQAHRAKDLDEPATGTAPS</sequence>
<name>A0A3S9Z5L1_STRGD</name>
<organism evidence="2 4">
    <name type="scientific">Streptomyces griseoviridis</name>
    <dbReference type="NCBI Taxonomy" id="45398"/>
    <lineage>
        <taxon>Bacteria</taxon>
        <taxon>Bacillati</taxon>
        <taxon>Actinomycetota</taxon>
        <taxon>Actinomycetes</taxon>
        <taxon>Kitasatosporales</taxon>
        <taxon>Streptomycetaceae</taxon>
        <taxon>Streptomyces</taxon>
    </lineage>
</organism>
<dbReference type="Pfam" id="PF04978">
    <property type="entry name" value="MST"/>
    <property type="match status" value="1"/>
</dbReference>
<dbReference type="InterPro" id="IPR034660">
    <property type="entry name" value="DinB/YfiT-like"/>
</dbReference>
<evidence type="ECO:0000313" key="4">
    <source>
        <dbReference type="Proteomes" id="UP000271291"/>
    </source>
</evidence>
<evidence type="ECO:0000313" key="2">
    <source>
        <dbReference type="EMBL" id="AZS83041.1"/>
    </source>
</evidence>
<evidence type="ECO:0000313" key="3">
    <source>
        <dbReference type="EMBL" id="QCN90106.1"/>
    </source>
</evidence>
<keyword evidence="5" id="KW-1185">Reference proteome</keyword>
<feature type="region of interest" description="Disordered" evidence="1">
    <location>
        <begin position="168"/>
        <end position="209"/>
    </location>
</feature>
<gene>
    <name evidence="3" type="ORF">DDJ31_38290</name>
    <name evidence="2" type="ORF">ELQ87_01075</name>
</gene>
<dbReference type="Proteomes" id="UP000501753">
    <property type="component" value="Chromosome"/>
</dbReference>
<dbReference type="AlphaFoldDB" id="A0A3S9Z5L1"/>
<protein>
    <submittedName>
        <fullName evidence="2">DinB family protein</fullName>
    </submittedName>
</protein>
<dbReference type="EMBL" id="CP029078">
    <property type="protein sequence ID" value="QCN90106.1"/>
    <property type="molecule type" value="Genomic_DNA"/>
</dbReference>
<reference evidence="2 4" key="2">
    <citation type="submission" date="2018-12" db="EMBL/GenBank/DDBJ databases">
        <title>Streptomyces griseoviridis F1-27 complete genome.</title>
        <authorList>
            <person name="Mariita R.M."/>
            <person name="Sello J.K."/>
        </authorList>
    </citation>
    <scope>NUCLEOTIDE SEQUENCE [LARGE SCALE GENOMIC DNA]</scope>
    <source>
        <strain evidence="2 4">F1-27</strain>
    </source>
</reference>
<dbReference type="OrthoDB" id="4548523at2"/>
<evidence type="ECO:0000313" key="5">
    <source>
        <dbReference type="Proteomes" id="UP000501753"/>
    </source>
</evidence>